<reference evidence="21 23" key="1">
    <citation type="submission" date="2015-04" db="EMBL/GenBank/DDBJ databases">
        <title>The draft genome sequence of Roseovarius indicus B108T.</title>
        <authorList>
            <person name="Li G."/>
            <person name="Lai Q."/>
            <person name="Shao Z."/>
            <person name="Yan P."/>
        </authorList>
    </citation>
    <scope>NUCLEOTIDE SEQUENCE [LARGE SCALE GENOMIC DNA]</scope>
    <source>
        <strain evidence="21 23">B108</strain>
    </source>
</reference>
<keyword evidence="11 16" id="KW-1133">Transmembrane helix</keyword>
<feature type="domain" description="Response regulatory" evidence="18">
    <location>
        <begin position="602"/>
        <end position="719"/>
    </location>
</feature>
<dbReference type="GO" id="GO:0005886">
    <property type="term" value="C:plasma membrane"/>
    <property type="evidence" value="ECO:0007669"/>
    <property type="project" value="UniProtKB-SubCell"/>
</dbReference>
<evidence type="ECO:0000256" key="9">
    <source>
        <dbReference type="ARBA" id="ARBA00022777"/>
    </source>
</evidence>
<evidence type="ECO:0000259" key="20">
    <source>
        <dbReference type="PROSITE" id="PS50894"/>
    </source>
</evidence>
<evidence type="ECO:0000256" key="2">
    <source>
        <dbReference type="ARBA" id="ARBA00004429"/>
    </source>
</evidence>
<dbReference type="Gene3D" id="3.30.450.20">
    <property type="entry name" value="PAS domain"/>
    <property type="match status" value="1"/>
</dbReference>
<dbReference type="GO" id="GO:0006355">
    <property type="term" value="P:regulation of DNA-templated transcription"/>
    <property type="evidence" value="ECO:0007669"/>
    <property type="project" value="InterPro"/>
</dbReference>
<dbReference type="PROSITE" id="PS50894">
    <property type="entry name" value="HPT"/>
    <property type="match status" value="1"/>
</dbReference>
<evidence type="ECO:0000256" key="7">
    <source>
        <dbReference type="ARBA" id="ARBA00022679"/>
    </source>
</evidence>
<dbReference type="SMART" id="SM00448">
    <property type="entry name" value="REC"/>
    <property type="match status" value="1"/>
</dbReference>
<dbReference type="InterPro" id="IPR036641">
    <property type="entry name" value="HPT_dom_sf"/>
</dbReference>
<dbReference type="FunFam" id="3.30.565.10:FF:000010">
    <property type="entry name" value="Sensor histidine kinase RcsC"/>
    <property type="match status" value="1"/>
</dbReference>
<proteinExistence type="predicted"/>
<dbReference type="InterPro" id="IPR003661">
    <property type="entry name" value="HisK_dim/P_dom"/>
</dbReference>
<evidence type="ECO:0000313" key="23">
    <source>
        <dbReference type="Proteomes" id="UP000051401"/>
    </source>
</evidence>
<evidence type="ECO:0000256" key="1">
    <source>
        <dbReference type="ARBA" id="ARBA00000085"/>
    </source>
</evidence>
<keyword evidence="10" id="KW-0067">ATP-binding</keyword>
<feature type="transmembrane region" description="Helical" evidence="16">
    <location>
        <begin position="173"/>
        <end position="196"/>
    </location>
</feature>
<comment type="catalytic activity">
    <reaction evidence="1">
        <text>ATP + protein L-histidine = ADP + protein N-phospho-L-histidine.</text>
        <dbReference type="EC" id="2.7.13.3"/>
    </reaction>
</comment>
<evidence type="ECO:0000256" key="14">
    <source>
        <dbReference type="PROSITE-ProRule" id="PRU00110"/>
    </source>
</evidence>
<keyword evidence="8 16" id="KW-0812">Transmembrane</keyword>
<protein>
    <recommendedName>
        <fullName evidence="3">histidine kinase</fullName>
        <ecNumber evidence="3">2.7.13.3</ecNumber>
    </recommendedName>
</protein>
<dbReference type="Gene3D" id="3.40.50.2300">
    <property type="match status" value="1"/>
</dbReference>
<dbReference type="SUPFAM" id="SSF47384">
    <property type="entry name" value="Homodimeric domain of signal transducing histidine kinase"/>
    <property type="match status" value="1"/>
</dbReference>
<dbReference type="InterPro" id="IPR036097">
    <property type="entry name" value="HisK_dim/P_sf"/>
</dbReference>
<dbReference type="InterPro" id="IPR008207">
    <property type="entry name" value="Sig_transdc_His_kin_Hpt_dom"/>
</dbReference>
<evidence type="ECO:0000313" key="21">
    <source>
        <dbReference type="EMBL" id="KRS15738.1"/>
    </source>
</evidence>
<evidence type="ECO:0000256" key="3">
    <source>
        <dbReference type="ARBA" id="ARBA00012438"/>
    </source>
</evidence>
<feature type="domain" description="PAS" evidence="19">
    <location>
        <begin position="211"/>
        <end position="282"/>
    </location>
</feature>
<evidence type="ECO:0000256" key="6">
    <source>
        <dbReference type="ARBA" id="ARBA00022553"/>
    </source>
</evidence>
<dbReference type="PATRIC" id="fig|540747.5.peg.2169"/>
<dbReference type="EC" id="2.7.13.3" evidence="3"/>
<dbReference type="AlphaFoldDB" id="A0A0T5P3M4"/>
<accession>A0A0T5P3M4</accession>
<gene>
    <name evidence="22" type="primary">arcB_1</name>
    <name evidence="22" type="ORF">RIdsm_00936</name>
    <name evidence="21" type="ORF">XM52_21980</name>
</gene>
<dbReference type="SUPFAM" id="SSF55874">
    <property type="entry name" value="ATPase domain of HSP90 chaperone/DNA topoisomerase II/histidine kinase"/>
    <property type="match status" value="1"/>
</dbReference>
<dbReference type="InterPro" id="IPR011006">
    <property type="entry name" value="CheY-like_superfamily"/>
</dbReference>
<dbReference type="InterPro" id="IPR000014">
    <property type="entry name" value="PAS"/>
</dbReference>
<dbReference type="Pfam" id="PF01627">
    <property type="entry name" value="Hpt"/>
    <property type="match status" value="1"/>
</dbReference>
<evidence type="ECO:0000256" key="4">
    <source>
        <dbReference type="ARBA" id="ARBA00022475"/>
    </source>
</evidence>
<feature type="modified residue" description="4-aspartylphosphate" evidence="15">
    <location>
        <position position="651"/>
    </location>
</feature>
<evidence type="ECO:0000259" key="17">
    <source>
        <dbReference type="PROSITE" id="PS50109"/>
    </source>
</evidence>
<comment type="subcellular location">
    <subcellularLocation>
        <location evidence="2">Cell inner membrane</location>
        <topology evidence="2">Multi-pass membrane protein</topology>
    </subcellularLocation>
</comment>
<dbReference type="NCBIfam" id="TIGR00229">
    <property type="entry name" value="sensory_box"/>
    <property type="match status" value="1"/>
</dbReference>
<keyword evidence="4" id="KW-1003">Cell membrane</keyword>
<keyword evidence="5" id="KW-0997">Cell inner membrane</keyword>
<dbReference type="Pfam" id="PF00512">
    <property type="entry name" value="HisKA"/>
    <property type="match status" value="1"/>
</dbReference>
<dbReference type="InterPro" id="IPR036890">
    <property type="entry name" value="HATPase_C_sf"/>
</dbReference>
<dbReference type="SUPFAM" id="SSF52172">
    <property type="entry name" value="CheY-like"/>
    <property type="match status" value="1"/>
</dbReference>
<evidence type="ECO:0000313" key="22">
    <source>
        <dbReference type="EMBL" id="QEW25151.1"/>
    </source>
</evidence>
<keyword evidence="6 15" id="KW-0597">Phosphoprotein</keyword>
<sequence length="840" mass="91056">MWLIGFGMSAIFILTLSLSSEVISDLERQRSASSDNVQWTLTQVEVEHLSLMNALEHHLREPDGPLPLSADLGEVRRQFDIFYSRVDTLQSSRLFDELRADPEFARPLETVMDFLNRTVPRIDGTDEALETQIGMIWEDARAIRGDVRALAIGGLAYFAQTADARRDDTARTLAHLAALSAGLFLALGLVSLYLLYVNSVTRRRGDELVQTNHRMNTILSTSLDGVIVSDAEGRVLEFNPAAEAIFGHSLDEARGRYIGELIVPPHMREAHEAGMTRMREGGERRIVGHGRIQLEAMRANGEVFPAELALQSAFDGDEEIVIGFVRDISKRVANEEELISARDRALAGEKAKADFLTVMSHEIRTPLNGLLGNLSLLKNARPTHEQARFIQNMEVSGQVLLNHVDSVLDIARFEAGKLSVKRETVDLGALMQEIVDGQSGNAASRGNVIEWQWTGTARPWVKTDTQRLRQILLNLVGNAIKFTENGRVSLELEVAEPGGEGQPPVYEFRVIDTGIGIAEDDLDRVFEDFHTRDASIGRSASGTGLGLGIASRFAKAMGGEIGVESTPGDGSVFWVRLPLKPAAAAAEDARETHVVGPVTGLDLLVVEDNEMNLEVIRNMLRIDGHSVTEALDGKSGVDAAMDRRFDAILMDISMPVMDGPTAARQIRAGGGASSDVPILAVSANVLPHAVEEFREAGMNAFLGKPISLAALRDALAAVTGDDGAGETGAAAPGEAQLASIRSDLGEAAFARFVAQLIEEGDALLPRLARPGRTQEALNELAAECHKFAGSAAMFGALDMRDVLVEFETAAKAGETEELATLAHQAKGVWSRTRKRLTRPA</sequence>
<feature type="modified residue" description="Phosphohistidine" evidence="14">
    <location>
        <position position="785"/>
    </location>
</feature>
<dbReference type="Pfam" id="PF00072">
    <property type="entry name" value="Response_reg"/>
    <property type="match status" value="1"/>
</dbReference>
<dbReference type="SMART" id="SM00091">
    <property type="entry name" value="PAS"/>
    <property type="match status" value="1"/>
</dbReference>
<dbReference type="Pfam" id="PF00989">
    <property type="entry name" value="PAS"/>
    <property type="match status" value="1"/>
</dbReference>
<evidence type="ECO:0000256" key="5">
    <source>
        <dbReference type="ARBA" id="ARBA00022519"/>
    </source>
</evidence>
<dbReference type="Gene3D" id="1.10.287.130">
    <property type="match status" value="1"/>
</dbReference>
<evidence type="ECO:0000256" key="10">
    <source>
        <dbReference type="ARBA" id="ARBA00022840"/>
    </source>
</evidence>
<name>A0A0T5P3M4_9RHOB</name>
<evidence type="ECO:0000256" key="12">
    <source>
        <dbReference type="ARBA" id="ARBA00023012"/>
    </source>
</evidence>
<feature type="domain" description="HPt" evidence="20">
    <location>
        <begin position="745"/>
        <end position="840"/>
    </location>
</feature>
<dbReference type="InterPro" id="IPR005467">
    <property type="entry name" value="His_kinase_dom"/>
</dbReference>
<dbReference type="RefSeq" id="WP_057819607.1">
    <property type="nucleotide sequence ID" value="NZ_CP031598.1"/>
</dbReference>
<keyword evidence="10" id="KW-0547">Nucleotide-binding</keyword>
<dbReference type="CDD" id="cd00130">
    <property type="entry name" value="PAS"/>
    <property type="match status" value="1"/>
</dbReference>
<dbReference type="EMBL" id="CP031598">
    <property type="protein sequence ID" value="QEW25151.1"/>
    <property type="molecule type" value="Genomic_DNA"/>
</dbReference>
<dbReference type="PROSITE" id="PS50110">
    <property type="entry name" value="RESPONSE_REGULATORY"/>
    <property type="match status" value="1"/>
</dbReference>
<dbReference type="PROSITE" id="PS50112">
    <property type="entry name" value="PAS"/>
    <property type="match status" value="1"/>
</dbReference>
<feature type="domain" description="Histidine kinase" evidence="17">
    <location>
        <begin position="358"/>
        <end position="581"/>
    </location>
</feature>
<dbReference type="PROSITE" id="PS50109">
    <property type="entry name" value="HIS_KIN"/>
    <property type="match status" value="1"/>
</dbReference>
<dbReference type="Proteomes" id="UP000325785">
    <property type="component" value="Chromosome"/>
</dbReference>
<evidence type="ECO:0000256" key="11">
    <source>
        <dbReference type="ARBA" id="ARBA00022989"/>
    </source>
</evidence>
<evidence type="ECO:0000259" key="18">
    <source>
        <dbReference type="PROSITE" id="PS50110"/>
    </source>
</evidence>
<evidence type="ECO:0000256" key="8">
    <source>
        <dbReference type="ARBA" id="ARBA00022692"/>
    </source>
</evidence>
<dbReference type="GO" id="GO:0000155">
    <property type="term" value="F:phosphorelay sensor kinase activity"/>
    <property type="evidence" value="ECO:0007669"/>
    <property type="project" value="InterPro"/>
</dbReference>
<evidence type="ECO:0000313" key="24">
    <source>
        <dbReference type="Proteomes" id="UP000325785"/>
    </source>
</evidence>
<evidence type="ECO:0000256" key="13">
    <source>
        <dbReference type="ARBA" id="ARBA00023136"/>
    </source>
</evidence>
<dbReference type="SUPFAM" id="SSF55785">
    <property type="entry name" value="PYP-like sensor domain (PAS domain)"/>
    <property type="match status" value="1"/>
</dbReference>
<dbReference type="STRING" id="540747.SAMN04488031_10639"/>
<dbReference type="Gene3D" id="3.30.565.10">
    <property type="entry name" value="Histidine kinase-like ATPase, C-terminal domain"/>
    <property type="match status" value="1"/>
</dbReference>
<dbReference type="CDD" id="cd17546">
    <property type="entry name" value="REC_hyHK_CKI1_RcsC-like"/>
    <property type="match status" value="1"/>
</dbReference>
<dbReference type="PANTHER" id="PTHR43047">
    <property type="entry name" value="TWO-COMPONENT HISTIDINE PROTEIN KINASE"/>
    <property type="match status" value="1"/>
</dbReference>
<evidence type="ECO:0000256" key="15">
    <source>
        <dbReference type="PROSITE-ProRule" id="PRU00169"/>
    </source>
</evidence>
<organism evidence="21 23">
    <name type="scientific">Roseovarius indicus</name>
    <dbReference type="NCBI Taxonomy" id="540747"/>
    <lineage>
        <taxon>Bacteria</taxon>
        <taxon>Pseudomonadati</taxon>
        <taxon>Pseudomonadota</taxon>
        <taxon>Alphaproteobacteria</taxon>
        <taxon>Rhodobacterales</taxon>
        <taxon>Roseobacteraceae</taxon>
        <taxon>Roseovarius</taxon>
    </lineage>
</organism>
<dbReference type="SMART" id="SM00388">
    <property type="entry name" value="HisKA"/>
    <property type="match status" value="1"/>
</dbReference>
<dbReference type="CDD" id="cd00088">
    <property type="entry name" value="HPT"/>
    <property type="match status" value="1"/>
</dbReference>
<keyword evidence="23" id="KW-1185">Reference proteome</keyword>
<evidence type="ECO:0000256" key="16">
    <source>
        <dbReference type="SAM" id="Phobius"/>
    </source>
</evidence>
<dbReference type="Pfam" id="PF02518">
    <property type="entry name" value="HATPase_c"/>
    <property type="match status" value="1"/>
</dbReference>
<dbReference type="EMBL" id="LAXI01000019">
    <property type="protein sequence ID" value="KRS15738.1"/>
    <property type="molecule type" value="Genomic_DNA"/>
</dbReference>
<dbReference type="Proteomes" id="UP000051401">
    <property type="component" value="Unassembled WGS sequence"/>
</dbReference>
<dbReference type="KEGG" id="rid:RIdsm_00936"/>
<keyword evidence="13 16" id="KW-0472">Membrane</keyword>
<dbReference type="Gene3D" id="1.20.120.160">
    <property type="entry name" value="HPT domain"/>
    <property type="match status" value="1"/>
</dbReference>
<dbReference type="PRINTS" id="PR00344">
    <property type="entry name" value="BCTRLSENSOR"/>
</dbReference>
<keyword evidence="7 22" id="KW-0808">Transferase</keyword>
<dbReference type="InterPro" id="IPR035965">
    <property type="entry name" value="PAS-like_dom_sf"/>
</dbReference>
<dbReference type="InterPro" id="IPR001789">
    <property type="entry name" value="Sig_transdc_resp-reg_receiver"/>
</dbReference>
<evidence type="ECO:0000259" key="19">
    <source>
        <dbReference type="PROSITE" id="PS50112"/>
    </source>
</evidence>
<dbReference type="CDD" id="cd00082">
    <property type="entry name" value="HisKA"/>
    <property type="match status" value="1"/>
</dbReference>
<reference evidence="22 24" key="2">
    <citation type="submission" date="2018-08" db="EMBL/GenBank/DDBJ databases">
        <title>Genetic Globetrotter - A new plasmid hitch-hiking vast phylogenetic and geographic distances.</title>
        <authorList>
            <person name="Vollmers J."/>
            <person name="Petersen J."/>
        </authorList>
    </citation>
    <scope>NUCLEOTIDE SEQUENCE [LARGE SCALE GENOMIC DNA]</scope>
    <source>
        <strain evidence="22 24">DSM 26383</strain>
    </source>
</reference>
<keyword evidence="12" id="KW-0902">Two-component regulatory system</keyword>
<dbReference type="SUPFAM" id="SSF47226">
    <property type="entry name" value="Histidine-containing phosphotransfer domain, HPT domain"/>
    <property type="match status" value="1"/>
</dbReference>
<dbReference type="InterPro" id="IPR004358">
    <property type="entry name" value="Sig_transdc_His_kin-like_C"/>
</dbReference>
<dbReference type="InterPro" id="IPR013767">
    <property type="entry name" value="PAS_fold"/>
</dbReference>
<dbReference type="CDD" id="cd16922">
    <property type="entry name" value="HATPase_EvgS-ArcB-TorS-like"/>
    <property type="match status" value="1"/>
</dbReference>
<dbReference type="InterPro" id="IPR003594">
    <property type="entry name" value="HATPase_dom"/>
</dbReference>
<dbReference type="SMART" id="SM00387">
    <property type="entry name" value="HATPase_c"/>
    <property type="match status" value="1"/>
</dbReference>
<keyword evidence="9" id="KW-0418">Kinase</keyword>
<dbReference type="PANTHER" id="PTHR43047:SF64">
    <property type="entry name" value="HISTIDINE KINASE CONTAINING CHEY-HOMOLOGOUS RECEIVER DOMAIN AND PAS DOMAIN-RELATED"/>
    <property type="match status" value="1"/>
</dbReference>